<organism evidence="1 2">
    <name type="scientific">Thermomonospora echinospora</name>
    <dbReference type="NCBI Taxonomy" id="1992"/>
    <lineage>
        <taxon>Bacteria</taxon>
        <taxon>Bacillati</taxon>
        <taxon>Actinomycetota</taxon>
        <taxon>Actinomycetes</taxon>
        <taxon>Streptosporangiales</taxon>
        <taxon>Thermomonosporaceae</taxon>
        <taxon>Thermomonospora</taxon>
    </lineage>
</organism>
<accession>A0A1H6A1D9</accession>
<reference evidence="2" key="1">
    <citation type="submission" date="2016-10" db="EMBL/GenBank/DDBJ databases">
        <authorList>
            <person name="Varghese N."/>
            <person name="Submissions S."/>
        </authorList>
    </citation>
    <scope>NUCLEOTIDE SEQUENCE [LARGE SCALE GENOMIC DNA]</scope>
    <source>
        <strain evidence="2">DSM 43163</strain>
    </source>
</reference>
<keyword evidence="2" id="KW-1185">Reference proteome</keyword>
<evidence type="ECO:0008006" key="3">
    <source>
        <dbReference type="Google" id="ProtNLM"/>
    </source>
</evidence>
<dbReference type="RefSeq" id="WP_103938138.1">
    <property type="nucleotide sequence ID" value="NZ_FNVO01000005.1"/>
</dbReference>
<dbReference type="OrthoDB" id="4546889at2"/>
<gene>
    <name evidence="1" type="ORF">SAMN04489712_105144</name>
</gene>
<name>A0A1H6A1D9_9ACTN</name>
<dbReference type="EMBL" id="FNVO01000005">
    <property type="protein sequence ID" value="SEG42538.1"/>
    <property type="molecule type" value="Genomic_DNA"/>
</dbReference>
<evidence type="ECO:0000313" key="2">
    <source>
        <dbReference type="Proteomes" id="UP000236723"/>
    </source>
</evidence>
<evidence type="ECO:0000313" key="1">
    <source>
        <dbReference type="EMBL" id="SEG42538.1"/>
    </source>
</evidence>
<protein>
    <recommendedName>
        <fullName evidence="3">DUF4247 domain-containing protein</fullName>
    </recommendedName>
</protein>
<dbReference type="Proteomes" id="UP000236723">
    <property type="component" value="Unassembled WGS sequence"/>
</dbReference>
<dbReference type="Pfam" id="PF14042">
    <property type="entry name" value="DUF4247"/>
    <property type="match status" value="1"/>
</dbReference>
<dbReference type="InterPro" id="IPR025341">
    <property type="entry name" value="DUF4247"/>
</dbReference>
<sequence length="133" mass="13826">MKHFVGGGLLAVLGAIVLAGALVSGNTSPRGWIGSHYSKVGNGVYRAPGPPTAVAATLTRKFKPSDRAYDPAGVFLRYPNAVVAVLPDGKGSRVLIDDVDRGYRRHYSYIGSRWGGPSGRASVFRGGGPGSGK</sequence>
<dbReference type="AlphaFoldDB" id="A0A1H6A1D9"/>
<proteinExistence type="predicted"/>